<reference evidence="2" key="2">
    <citation type="submission" date="2023-01" db="EMBL/GenBank/DDBJ databases">
        <authorList>
            <person name="Sun Q."/>
            <person name="Evtushenko L."/>
        </authorList>
    </citation>
    <scope>NUCLEOTIDE SEQUENCE</scope>
    <source>
        <strain evidence="2">VKM Ac-1401</strain>
    </source>
</reference>
<evidence type="ECO:0000256" key="1">
    <source>
        <dbReference type="SAM" id="MobiDB-lite"/>
    </source>
</evidence>
<sequence>MSPPLLREQAEGTEKGRAGERTMLLAGEFITHRIDTRETAERERERELLRTIRSERDARRNARNAARRAERRTPAVAPAVAAAAPATARPAAPASSANAVRELEPAGR</sequence>
<reference evidence="2" key="1">
    <citation type="journal article" date="2014" name="Int. J. Syst. Evol. Microbiol.">
        <title>Complete genome sequence of Corynebacterium casei LMG S-19264T (=DSM 44701T), isolated from a smear-ripened cheese.</title>
        <authorList>
            <consortium name="US DOE Joint Genome Institute (JGI-PGF)"/>
            <person name="Walter F."/>
            <person name="Albersmeier A."/>
            <person name="Kalinowski J."/>
            <person name="Ruckert C."/>
        </authorList>
    </citation>
    <scope>NUCLEOTIDE SEQUENCE</scope>
    <source>
        <strain evidence="2">VKM Ac-1401</strain>
    </source>
</reference>
<name>A0A9W6H746_9MICO</name>
<proteinExistence type="predicted"/>
<dbReference type="AlphaFoldDB" id="A0A9W6H746"/>
<feature type="region of interest" description="Disordered" evidence="1">
    <location>
        <begin position="54"/>
        <end position="108"/>
    </location>
</feature>
<feature type="compositionally biased region" description="Basic and acidic residues" evidence="1">
    <location>
        <begin position="8"/>
        <end position="20"/>
    </location>
</feature>
<protein>
    <submittedName>
        <fullName evidence="2">Uncharacterized protein</fullName>
    </submittedName>
</protein>
<organism evidence="2 3">
    <name type="scientific">Leifsonia poae</name>
    <dbReference type="NCBI Taxonomy" id="110933"/>
    <lineage>
        <taxon>Bacteria</taxon>
        <taxon>Bacillati</taxon>
        <taxon>Actinomycetota</taxon>
        <taxon>Actinomycetes</taxon>
        <taxon>Micrococcales</taxon>
        <taxon>Microbacteriaceae</taxon>
        <taxon>Leifsonia</taxon>
    </lineage>
</organism>
<comment type="caution">
    <text evidence="2">The sequence shown here is derived from an EMBL/GenBank/DDBJ whole genome shotgun (WGS) entry which is preliminary data.</text>
</comment>
<dbReference type="EMBL" id="BSEN01000001">
    <property type="protein sequence ID" value="GLJ74622.1"/>
    <property type="molecule type" value="Genomic_DNA"/>
</dbReference>
<accession>A0A9W6H746</accession>
<evidence type="ECO:0000313" key="3">
    <source>
        <dbReference type="Proteomes" id="UP001142372"/>
    </source>
</evidence>
<keyword evidence="3" id="KW-1185">Reference proteome</keyword>
<gene>
    <name evidence="2" type="ORF">GCM10017584_01950</name>
</gene>
<dbReference type="Proteomes" id="UP001142372">
    <property type="component" value="Unassembled WGS sequence"/>
</dbReference>
<evidence type="ECO:0000313" key="2">
    <source>
        <dbReference type="EMBL" id="GLJ74622.1"/>
    </source>
</evidence>
<feature type="compositionally biased region" description="Low complexity" evidence="1">
    <location>
        <begin position="74"/>
        <end position="100"/>
    </location>
</feature>
<feature type="region of interest" description="Disordered" evidence="1">
    <location>
        <begin position="1"/>
        <end position="20"/>
    </location>
</feature>